<dbReference type="HOGENOM" id="CLU_019266_0_1_1"/>
<feature type="transmembrane region" description="Helical" evidence="9">
    <location>
        <begin position="180"/>
        <end position="199"/>
    </location>
</feature>
<proteinExistence type="inferred from homology"/>
<gene>
    <name evidence="11" type="ORF">M436DRAFT_44658</name>
</gene>
<name>A0A074WQ86_9PEZI</name>
<keyword evidence="3" id="KW-0378">Hydrolase</keyword>
<dbReference type="GO" id="GO:0042392">
    <property type="term" value="F:sphingosine-1-phosphate phosphatase activity"/>
    <property type="evidence" value="ECO:0007669"/>
    <property type="project" value="TreeGrafter"/>
</dbReference>
<dbReference type="InterPro" id="IPR000326">
    <property type="entry name" value="PAP2/HPO"/>
</dbReference>
<evidence type="ECO:0000256" key="8">
    <source>
        <dbReference type="SAM" id="MobiDB-lite"/>
    </source>
</evidence>
<keyword evidence="4" id="KW-0256">Endoplasmic reticulum</keyword>
<comment type="similarity">
    <text evidence="7">Belongs to the type 2 lipid phosphate phosphatase family.</text>
</comment>
<reference evidence="11 12" key="1">
    <citation type="journal article" date="2014" name="BMC Genomics">
        <title>Genome sequencing of four Aureobasidium pullulans varieties: biotechnological potential, stress tolerance, and description of new species.</title>
        <authorList>
            <person name="Gostin Ar C."/>
            <person name="Ohm R.A."/>
            <person name="Kogej T."/>
            <person name="Sonjak S."/>
            <person name="Turk M."/>
            <person name="Zajc J."/>
            <person name="Zalar P."/>
            <person name="Grube M."/>
            <person name="Sun H."/>
            <person name="Han J."/>
            <person name="Sharma A."/>
            <person name="Chiniquy J."/>
            <person name="Ngan C.Y."/>
            <person name="Lipzen A."/>
            <person name="Barry K."/>
            <person name="Grigoriev I.V."/>
            <person name="Gunde-Cimerman N."/>
        </authorList>
    </citation>
    <scope>NUCLEOTIDE SEQUENCE [LARGE SCALE GENOMIC DNA]</scope>
    <source>
        <strain evidence="11 12">CBS 147.97</strain>
    </source>
</reference>
<sequence>MSNVALSTPPTHPVEQARALSKNLPDAGLRGLDHYARKLPPWRYRLRQSLLPLVRWETPYLAKLQQTCRTPFLDSYFAMTANLGTHTFFMAALPVCFWCGYTGVGRALVHMLGLGVFLSGWIKDLVCLPRPLSPPLQRITMSGSAALEYGFPSTHSTNAVSVALYFLYHLHTSTDETASLQRIAGLCLGYFYAISIVLGRMYCGMHGFFDVIVGSALGTLIAVLQLAYGTPFDNWIAEGSWTHPAIVFLIVLLAVRFHPEPADNCPCYDDSVAFAAVVLGCQLGHWHFAGTDIAVVGEPPATVFFSLEKLGWFKTLARVVGGVVIVFVWRATMKPLLLKFLPPLFRFLETGGATLPRRFFTRASEYKRVPPLRQDDNVIPSASDIPGMLSNLRHPRKRGISIGPQSEADAREFIANRERKRRESRSSADGDESRPQLVKPPGGSFYISKVAEESDATKQKRYENNSGSVGVATPLATPGQKGELLQPDPFNTLPLTPPASDSGNGSDAGREENEEREDAEQDHKMFLALAKPRVRYDVEVVTKLVIYAGIAWLAVEGNPLLFEITGLGKPNVL</sequence>
<feature type="transmembrane region" description="Helical" evidence="9">
    <location>
        <begin position="241"/>
        <end position="259"/>
    </location>
</feature>
<dbReference type="GeneID" id="25410193"/>
<feature type="domain" description="Phosphatidic acid phosphatase type 2/haloperoxidase" evidence="10">
    <location>
        <begin position="104"/>
        <end position="226"/>
    </location>
</feature>
<evidence type="ECO:0000256" key="4">
    <source>
        <dbReference type="ARBA" id="ARBA00022824"/>
    </source>
</evidence>
<dbReference type="PANTHER" id="PTHR14969">
    <property type="entry name" value="SPHINGOSINE-1-PHOSPHATE PHOSPHOHYDROLASE"/>
    <property type="match status" value="1"/>
</dbReference>
<dbReference type="CDD" id="cd03388">
    <property type="entry name" value="PAP2_SPPase1"/>
    <property type="match status" value="1"/>
</dbReference>
<keyword evidence="5 9" id="KW-1133">Transmembrane helix</keyword>
<dbReference type="Proteomes" id="UP000027730">
    <property type="component" value="Unassembled WGS sequence"/>
</dbReference>
<evidence type="ECO:0000256" key="9">
    <source>
        <dbReference type="SAM" id="Phobius"/>
    </source>
</evidence>
<feature type="transmembrane region" description="Helical" evidence="9">
    <location>
        <begin position="76"/>
        <end position="101"/>
    </location>
</feature>
<dbReference type="Gene3D" id="1.20.144.10">
    <property type="entry name" value="Phosphatidic acid phosphatase type 2/haloperoxidase"/>
    <property type="match status" value="1"/>
</dbReference>
<dbReference type="SUPFAM" id="SSF48317">
    <property type="entry name" value="Acid phosphatase/Vanadium-dependent haloperoxidase"/>
    <property type="match status" value="1"/>
</dbReference>
<feature type="region of interest" description="Disordered" evidence="8">
    <location>
        <begin position="375"/>
        <end position="521"/>
    </location>
</feature>
<dbReference type="AlphaFoldDB" id="A0A074WQ86"/>
<feature type="transmembrane region" description="Helical" evidence="9">
    <location>
        <begin position="310"/>
        <end position="329"/>
    </location>
</feature>
<dbReference type="InterPro" id="IPR036938">
    <property type="entry name" value="PAP2/HPO_sf"/>
</dbReference>
<keyword evidence="2 9" id="KW-0812">Transmembrane</keyword>
<dbReference type="Pfam" id="PF01569">
    <property type="entry name" value="PAP2"/>
    <property type="match status" value="1"/>
</dbReference>
<evidence type="ECO:0000256" key="3">
    <source>
        <dbReference type="ARBA" id="ARBA00022801"/>
    </source>
</evidence>
<evidence type="ECO:0000259" key="10">
    <source>
        <dbReference type="SMART" id="SM00014"/>
    </source>
</evidence>
<dbReference type="RefSeq" id="XP_013427891.1">
    <property type="nucleotide sequence ID" value="XM_013572437.1"/>
</dbReference>
<protein>
    <submittedName>
        <fullName evidence="11">PAP2-domain-containing protein</fullName>
    </submittedName>
</protein>
<dbReference type="EMBL" id="KL584708">
    <property type="protein sequence ID" value="KEQ73749.1"/>
    <property type="molecule type" value="Genomic_DNA"/>
</dbReference>
<organism evidence="11 12">
    <name type="scientific">Aureobasidium namibiae CBS 147.97</name>
    <dbReference type="NCBI Taxonomy" id="1043004"/>
    <lineage>
        <taxon>Eukaryota</taxon>
        <taxon>Fungi</taxon>
        <taxon>Dikarya</taxon>
        <taxon>Ascomycota</taxon>
        <taxon>Pezizomycotina</taxon>
        <taxon>Dothideomycetes</taxon>
        <taxon>Dothideomycetidae</taxon>
        <taxon>Dothideales</taxon>
        <taxon>Saccotheciaceae</taxon>
        <taxon>Aureobasidium</taxon>
    </lineage>
</organism>
<evidence type="ECO:0000256" key="5">
    <source>
        <dbReference type="ARBA" id="ARBA00022989"/>
    </source>
</evidence>
<feature type="transmembrane region" description="Helical" evidence="9">
    <location>
        <begin position="107"/>
        <end position="128"/>
    </location>
</feature>
<feature type="compositionally biased region" description="Basic and acidic residues" evidence="8">
    <location>
        <begin position="424"/>
        <end position="434"/>
    </location>
</feature>
<dbReference type="PANTHER" id="PTHR14969:SF28">
    <property type="entry name" value="DIHYDROSPHINGOSINE 1-PHOSPHATE PHOSPHATASE LCB3-RELATED"/>
    <property type="match status" value="1"/>
</dbReference>
<evidence type="ECO:0000256" key="6">
    <source>
        <dbReference type="ARBA" id="ARBA00023136"/>
    </source>
</evidence>
<evidence type="ECO:0000256" key="2">
    <source>
        <dbReference type="ARBA" id="ARBA00022692"/>
    </source>
</evidence>
<evidence type="ECO:0000256" key="1">
    <source>
        <dbReference type="ARBA" id="ARBA00004477"/>
    </source>
</evidence>
<evidence type="ECO:0000313" key="12">
    <source>
        <dbReference type="Proteomes" id="UP000027730"/>
    </source>
</evidence>
<feature type="transmembrane region" description="Helical" evidence="9">
    <location>
        <begin position="211"/>
        <end position="229"/>
    </location>
</feature>
<evidence type="ECO:0000256" key="7">
    <source>
        <dbReference type="ARBA" id="ARBA00038324"/>
    </source>
</evidence>
<dbReference type="SMART" id="SM00014">
    <property type="entry name" value="acidPPc"/>
    <property type="match status" value="1"/>
</dbReference>
<feature type="compositionally biased region" description="Basic and acidic residues" evidence="8">
    <location>
        <begin position="408"/>
        <end position="417"/>
    </location>
</feature>
<comment type="subcellular location">
    <subcellularLocation>
        <location evidence="1">Endoplasmic reticulum membrane</location>
        <topology evidence="1">Multi-pass membrane protein</topology>
    </subcellularLocation>
</comment>
<dbReference type="STRING" id="1043004.A0A074WQ86"/>
<dbReference type="GO" id="GO:0005789">
    <property type="term" value="C:endoplasmic reticulum membrane"/>
    <property type="evidence" value="ECO:0007669"/>
    <property type="project" value="UniProtKB-SubCell"/>
</dbReference>
<feature type="compositionally biased region" description="Basic and acidic residues" evidence="8">
    <location>
        <begin position="450"/>
        <end position="463"/>
    </location>
</feature>
<dbReference type="OrthoDB" id="301434at2759"/>
<accession>A0A074WQ86</accession>
<keyword evidence="6 9" id="KW-0472">Membrane</keyword>
<evidence type="ECO:0000313" key="11">
    <source>
        <dbReference type="EMBL" id="KEQ73749.1"/>
    </source>
</evidence>
<keyword evidence="12" id="KW-1185">Reference proteome</keyword>